<evidence type="ECO:0000256" key="1">
    <source>
        <dbReference type="ARBA" id="ARBA00022741"/>
    </source>
</evidence>
<dbReference type="Pfam" id="PF03668">
    <property type="entry name" value="RapZ-like_N"/>
    <property type="match status" value="1"/>
</dbReference>
<dbReference type="Proteomes" id="UP000553706">
    <property type="component" value="Unassembled WGS sequence"/>
</dbReference>
<dbReference type="GO" id="GO:0005524">
    <property type="term" value="F:ATP binding"/>
    <property type="evidence" value="ECO:0007669"/>
    <property type="project" value="UniProtKB-UniRule"/>
</dbReference>
<keyword evidence="1 4" id="KW-0547">Nucleotide-binding</keyword>
<feature type="domain" description="RapZ C-terminal" evidence="6">
    <location>
        <begin position="164"/>
        <end position="283"/>
    </location>
</feature>
<keyword evidence="2 4" id="KW-0067">ATP-binding</keyword>
<dbReference type="InterPro" id="IPR027417">
    <property type="entry name" value="P-loop_NTPase"/>
</dbReference>
<dbReference type="PANTHER" id="PTHR30448:SF0">
    <property type="entry name" value="RNASE ADAPTER PROTEIN RAPZ"/>
    <property type="match status" value="1"/>
</dbReference>
<feature type="binding site" evidence="4">
    <location>
        <begin position="60"/>
        <end position="63"/>
    </location>
    <ligand>
        <name>GTP</name>
        <dbReference type="ChEBI" id="CHEBI:37565"/>
    </ligand>
</feature>
<evidence type="ECO:0000256" key="3">
    <source>
        <dbReference type="ARBA" id="ARBA00023134"/>
    </source>
</evidence>
<feature type="domain" description="RapZ-like N-terminal" evidence="5">
    <location>
        <begin position="8"/>
        <end position="158"/>
    </location>
</feature>
<dbReference type="HAMAP" id="MF_00636">
    <property type="entry name" value="RapZ_like"/>
    <property type="match status" value="1"/>
</dbReference>
<evidence type="ECO:0000256" key="2">
    <source>
        <dbReference type="ARBA" id="ARBA00022840"/>
    </source>
</evidence>
<dbReference type="GO" id="GO:0005525">
    <property type="term" value="F:GTP binding"/>
    <property type="evidence" value="ECO:0007669"/>
    <property type="project" value="UniProtKB-UniRule"/>
</dbReference>
<name>A0A840VRD7_9PROT</name>
<dbReference type="Pfam" id="PF22740">
    <property type="entry name" value="PapZ_C"/>
    <property type="match status" value="1"/>
</dbReference>
<keyword evidence="3 4" id="KW-0342">GTP-binding</keyword>
<sequence>MNSQPPKLQIVLVTGLSGAGKQSILRVLEDLGFETVDNPPLDTLVTLATRAEKNLAIGVDARSRGFAAEAVLDALYQLRQHANLSPSLIFATANEDSLLRRYSETRRRHPLAQSGAIAEGIALERQLTAPLARAADWLVDTSRLPLPRLRALIEQHFGETSPGMVISLMSFAYPGGLPPEADLVFDARFLRNPHYDPALRPLCGRDPEVGNFIEQDPDFSTYFQKVADIVEFLLPRFVQEGKKYATICIGCTGGQHRSVYMIEKLSTHLANLGWRVGVTHREAARFATASATPEISAKE</sequence>
<reference evidence="7 8" key="1">
    <citation type="submission" date="2020-08" db="EMBL/GenBank/DDBJ databases">
        <title>Genomic Encyclopedia of Type Strains, Phase IV (KMG-IV): sequencing the most valuable type-strain genomes for metagenomic binning, comparative biology and taxonomic classification.</title>
        <authorList>
            <person name="Goeker M."/>
        </authorList>
    </citation>
    <scope>NUCLEOTIDE SEQUENCE [LARGE SCALE GENOMIC DNA]</scope>
    <source>
        <strain evidence="7 8">DSM 27026</strain>
    </source>
</reference>
<dbReference type="AlphaFoldDB" id="A0A840VRD7"/>
<organism evidence="7 8">
    <name type="scientific">Acidocella aromatica</name>
    <dbReference type="NCBI Taxonomy" id="1303579"/>
    <lineage>
        <taxon>Bacteria</taxon>
        <taxon>Pseudomonadati</taxon>
        <taxon>Pseudomonadota</taxon>
        <taxon>Alphaproteobacteria</taxon>
        <taxon>Acetobacterales</taxon>
        <taxon>Acidocellaceae</taxon>
        <taxon>Acidocella</taxon>
    </lineage>
</organism>
<dbReference type="InterPro" id="IPR053930">
    <property type="entry name" value="RapZ-like_N"/>
</dbReference>
<evidence type="ECO:0000313" key="8">
    <source>
        <dbReference type="Proteomes" id="UP000553706"/>
    </source>
</evidence>
<evidence type="ECO:0000259" key="5">
    <source>
        <dbReference type="Pfam" id="PF03668"/>
    </source>
</evidence>
<gene>
    <name evidence="7" type="ORF">HNP71_002421</name>
</gene>
<dbReference type="RefSeq" id="WP_183267163.1">
    <property type="nucleotide sequence ID" value="NZ_JACHFJ010000012.1"/>
</dbReference>
<proteinExistence type="inferred from homology"/>
<accession>A0A840VRD7</accession>
<keyword evidence="8" id="KW-1185">Reference proteome</keyword>
<evidence type="ECO:0000256" key="4">
    <source>
        <dbReference type="HAMAP-Rule" id="MF_00636"/>
    </source>
</evidence>
<dbReference type="InterPro" id="IPR053931">
    <property type="entry name" value="RapZ_C"/>
</dbReference>
<dbReference type="PIRSF" id="PIRSF005052">
    <property type="entry name" value="P-loopkin"/>
    <property type="match status" value="1"/>
</dbReference>
<dbReference type="InterPro" id="IPR005337">
    <property type="entry name" value="RapZ-like"/>
</dbReference>
<protein>
    <submittedName>
        <fullName evidence="7">UPF0042 nucleotide-binding protein</fullName>
    </submittedName>
</protein>
<comment type="caution">
    <text evidence="7">The sequence shown here is derived from an EMBL/GenBank/DDBJ whole genome shotgun (WGS) entry which is preliminary data.</text>
</comment>
<evidence type="ECO:0000259" key="6">
    <source>
        <dbReference type="Pfam" id="PF22740"/>
    </source>
</evidence>
<dbReference type="PANTHER" id="PTHR30448">
    <property type="entry name" value="RNASE ADAPTER PROTEIN RAPZ"/>
    <property type="match status" value="1"/>
</dbReference>
<dbReference type="NCBIfam" id="NF003828">
    <property type="entry name" value="PRK05416.1"/>
    <property type="match status" value="1"/>
</dbReference>
<dbReference type="SUPFAM" id="SSF52540">
    <property type="entry name" value="P-loop containing nucleoside triphosphate hydrolases"/>
    <property type="match status" value="1"/>
</dbReference>
<dbReference type="EMBL" id="JACHFJ010000012">
    <property type="protein sequence ID" value="MBB5374151.1"/>
    <property type="molecule type" value="Genomic_DNA"/>
</dbReference>
<feature type="binding site" evidence="4">
    <location>
        <begin position="15"/>
        <end position="22"/>
    </location>
    <ligand>
        <name>ATP</name>
        <dbReference type="ChEBI" id="CHEBI:30616"/>
    </ligand>
</feature>
<evidence type="ECO:0000313" key="7">
    <source>
        <dbReference type="EMBL" id="MBB5374151.1"/>
    </source>
</evidence>